<comment type="similarity">
    <text evidence="2">Belongs to the ABC transporter superfamily.</text>
</comment>
<feature type="region of interest" description="Disordered" evidence="8">
    <location>
        <begin position="297"/>
        <end position="322"/>
    </location>
</feature>
<organism evidence="10 11">
    <name type="scientific">Catenulispora yoronensis</name>
    <dbReference type="NCBI Taxonomy" id="450799"/>
    <lineage>
        <taxon>Bacteria</taxon>
        <taxon>Bacillati</taxon>
        <taxon>Actinomycetota</taxon>
        <taxon>Actinomycetes</taxon>
        <taxon>Catenulisporales</taxon>
        <taxon>Catenulisporaceae</taxon>
        <taxon>Catenulispora</taxon>
    </lineage>
</organism>
<dbReference type="SUPFAM" id="SSF52540">
    <property type="entry name" value="P-loop containing nucleoside triphosphate hydrolases"/>
    <property type="match status" value="1"/>
</dbReference>
<gene>
    <name evidence="10" type="ORF">GCM10009839_89320</name>
</gene>
<evidence type="ECO:0000256" key="6">
    <source>
        <dbReference type="ARBA" id="ARBA00022840"/>
    </source>
</evidence>
<dbReference type="InterPro" id="IPR003439">
    <property type="entry name" value="ABC_transporter-like_ATP-bd"/>
</dbReference>
<evidence type="ECO:0000256" key="8">
    <source>
        <dbReference type="SAM" id="MobiDB-lite"/>
    </source>
</evidence>
<evidence type="ECO:0000313" key="10">
    <source>
        <dbReference type="EMBL" id="GAA2064031.1"/>
    </source>
</evidence>
<evidence type="ECO:0000313" key="11">
    <source>
        <dbReference type="Proteomes" id="UP001500751"/>
    </source>
</evidence>
<dbReference type="CDD" id="cd03257">
    <property type="entry name" value="ABC_NikE_OppD_transporters"/>
    <property type="match status" value="1"/>
</dbReference>
<keyword evidence="11" id="KW-1185">Reference proteome</keyword>
<dbReference type="Pfam" id="PF00005">
    <property type="entry name" value="ABC_tran"/>
    <property type="match status" value="1"/>
</dbReference>
<evidence type="ECO:0000256" key="5">
    <source>
        <dbReference type="ARBA" id="ARBA00022741"/>
    </source>
</evidence>
<dbReference type="InterPro" id="IPR027417">
    <property type="entry name" value="P-loop_NTPase"/>
</dbReference>
<feature type="region of interest" description="Disordered" evidence="8">
    <location>
        <begin position="1"/>
        <end position="42"/>
    </location>
</feature>
<evidence type="ECO:0000256" key="2">
    <source>
        <dbReference type="ARBA" id="ARBA00005417"/>
    </source>
</evidence>
<dbReference type="PANTHER" id="PTHR43297:SF2">
    <property type="entry name" value="DIPEPTIDE TRANSPORT ATP-BINDING PROTEIN DPPD"/>
    <property type="match status" value="1"/>
</dbReference>
<evidence type="ECO:0000256" key="4">
    <source>
        <dbReference type="ARBA" id="ARBA00022475"/>
    </source>
</evidence>
<keyword evidence="7" id="KW-0472">Membrane</keyword>
<dbReference type="SMART" id="SM00382">
    <property type="entry name" value="AAA"/>
    <property type="match status" value="1"/>
</dbReference>
<evidence type="ECO:0000259" key="9">
    <source>
        <dbReference type="PROSITE" id="PS50893"/>
    </source>
</evidence>
<keyword evidence="6 10" id="KW-0067">ATP-binding</keyword>
<dbReference type="InterPro" id="IPR003593">
    <property type="entry name" value="AAA+_ATPase"/>
</dbReference>
<dbReference type="Proteomes" id="UP001500751">
    <property type="component" value="Unassembled WGS sequence"/>
</dbReference>
<dbReference type="NCBIfam" id="TIGR01727">
    <property type="entry name" value="oligo_HPY"/>
    <property type="match status" value="1"/>
</dbReference>
<dbReference type="PROSITE" id="PS50893">
    <property type="entry name" value="ABC_TRANSPORTER_2"/>
    <property type="match status" value="1"/>
</dbReference>
<evidence type="ECO:0000256" key="7">
    <source>
        <dbReference type="ARBA" id="ARBA00023136"/>
    </source>
</evidence>
<dbReference type="PANTHER" id="PTHR43297">
    <property type="entry name" value="OLIGOPEPTIDE TRANSPORT ATP-BINDING PROTEIN APPD"/>
    <property type="match status" value="1"/>
</dbReference>
<comment type="caution">
    <text evidence="10">The sequence shown here is derived from an EMBL/GenBank/DDBJ whole genome shotgun (WGS) entry which is preliminary data.</text>
</comment>
<protein>
    <submittedName>
        <fullName evidence="10">ABC transporter ATP-binding protein</fullName>
    </submittedName>
</protein>
<name>A0ABN2VJV7_9ACTN</name>
<dbReference type="PROSITE" id="PS00211">
    <property type="entry name" value="ABC_TRANSPORTER_1"/>
    <property type="match status" value="1"/>
</dbReference>
<dbReference type="Gene3D" id="3.40.50.300">
    <property type="entry name" value="P-loop containing nucleotide triphosphate hydrolases"/>
    <property type="match status" value="1"/>
</dbReference>
<dbReference type="GO" id="GO:0005524">
    <property type="term" value="F:ATP binding"/>
    <property type="evidence" value="ECO:0007669"/>
    <property type="project" value="UniProtKB-KW"/>
</dbReference>
<sequence length="368" mass="38721">MSADPTGTGPMSTEPMSAQPTSAGPTSAQPPDAGPNSAGTAPPLLEVRDLHVTYRSGDRTVPAVRGVGFTLAAGDTLGVAGESGCGKSTMALSLMRLHGGRAEVTGEVLFKGENLLTTGWSRLRAVRWAGASVVFQGAMSALNPVRTVADQIAEPIVLHDKVSTKAAEKRVAQLLDSVGIPAQRMRAHPHEFSGGQRQRVMIAMALACRPDLIIADEPTTALDVMVQAQILELLGDLVKDAGIAVMMITHDLSLLAHTCDRLAVMYAGRIVELGPSRQVLEDPRHPYTTALSRAFPTIGDPASRRAPQGLAGDPPRPSDVSDDGCAFAPRCARVHDGCRTEKMLLWPAGPDRESACLLARPERGGGAL</sequence>
<dbReference type="Pfam" id="PF08352">
    <property type="entry name" value="oligo_HPY"/>
    <property type="match status" value="1"/>
</dbReference>
<reference evidence="10 11" key="1">
    <citation type="journal article" date="2019" name="Int. J. Syst. Evol. Microbiol.">
        <title>The Global Catalogue of Microorganisms (GCM) 10K type strain sequencing project: providing services to taxonomists for standard genome sequencing and annotation.</title>
        <authorList>
            <consortium name="The Broad Institute Genomics Platform"/>
            <consortium name="The Broad Institute Genome Sequencing Center for Infectious Disease"/>
            <person name="Wu L."/>
            <person name="Ma J."/>
        </authorList>
    </citation>
    <scope>NUCLEOTIDE SEQUENCE [LARGE SCALE GENOMIC DNA]</scope>
    <source>
        <strain evidence="10 11">JCM 16014</strain>
    </source>
</reference>
<keyword evidence="5" id="KW-0547">Nucleotide-binding</keyword>
<dbReference type="EMBL" id="BAAAQN010000094">
    <property type="protein sequence ID" value="GAA2064031.1"/>
    <property type="molecule type" value="Genomic_DNA"/>
</dbReference>
<dbReference type="InterPro" id="IPR017871">
    <property type="entry name" value="ABC_transporter-like_CS"/>
</dbReference>
<comment type="subcellular location">
    <subcellularLocation>
        <location evidence="1">Cell membrane</location>
        <topology evidence="1">Peripheral membrane protein</topology>
    </subcellularLocation>
</comment>
<evidence type="ECO:0000256" key="1">
    <source>
        <dbReference type="ARBA" id="ARBA00004202"/>
    </source>
</evidence>
<proteinExistence type="inferred from homology"/>
<evidence type="ECO:0000256" key="3">
    <source>
        <dbReference type="ARBA" id="ARBA00022448"/>
    </source>
</evidence>
<accession>A0ABN2VJV7</accession>
<dbReference type="InterPro" id="IPR013563">
    <property type="entry name" value="Oligopep_ABC_C"/>
</dbReference>
<feature type="compositionally biased region" description="Polar residues" evidence="8">
    <location>
        <begin position="9"/>
        <end position="29"/>
    </location>
</feature>
<feature type="domain" description="ABC transporter" evidence="9">
    <location>
        <begin position="47"/>
        <end position="292"/>
    </location>
</feature>
<keyword evidence="3" id="KW-0813">Transport</keyword>
<keyword evidence="4" id="KW-1003">Cell membrane</keyword>
<dbReference type="InterPro" id="IPR050388">
    <property type="entry name" value="ABC_Ni/Peptide_Import"/>
</dbReference>